<keyword evidence="1" id="KW-0732">Signal</keyword>
<dbReference type="InterPro" id="IPR007372">
    <property type="entry name" value="Lipid/polyisoprenoid-bd_YceI"/>
</dbReference>
<evidence type="ECO:0000259" key="2">
    <source>
        <dbReference type="Pfam" id="PF04264"/>
    </source>
</evidence>
<keyword evidence="4" id="KW-1185">Reference proteome</keyword>
<evidence type="ECO:0000313" key="4">
    <source>
        <dbReference type="Proteomes" id="UP000253426"/>
    </source>
</evidence>
<comment type="caution">
    <text evidence="3">The sequence shown here is derived from an EMBL/GenBank/DDBJ whole genome shotgun (WGS) entry which is preliminary data.</text>
</comment>
<dbReference type="Pfam" id="PF04264">
    <property type="entry name" value="YceI"/>
    <property type="match status" value="1"/>
</dbReference>
<dbReference type="AlphaFoldDB" id="A0A366HSH7"/>
<name>A0A366HSH7_9BACT</name>
<feature type="domain" description="Lipid/polyisoprenoid-binding YceI-like" evidence="2">
    <location>
        <begin position="34"/>
        <end position="190"/>
    </location>
</feature>
<sequence>MKLSFAFLTTVAVIVGLQQPTHAQSITQWNGSASITFAGTSTLHDWSGSVKAQPFITSVGMSDAAKPSSIKARVEVKAAEMDTKESKRDENMRKALRASDHPLVVGDIDTQFSHLTPGIGATPQVLPFNLVIMGKSQSSVATISNWKQKGDSASFEMDFDVSMKTYSIRVPSVMLVIRVGDVVKVHAKVTLEKVNA</sequence>
<reference evidence="3 4" key="1">
    <citation type="submission" date="2018-06" db="EMBL/GenBank/DDBJ databases">
        <title>Genomic Encyclopedia of Type Strains, Phase IV (KMG-IV): sequencing the most valuable type-strain genomes for metagenomic binning, comparative biology and taxonomic classification.</title>
        <authorList>
            <person name="Goeker M."/>
        </authorList>
    </citation>
    <scope>NUCLEOTIDE SEQUENCE [LARGE SCALE GENOMIC DNA]</scope>
    <source>
        <strain evidence="3 4">DSM 25532</strain>
    </source>
</reference>
<dbReference type="Gene3D" id="2.40.128.110">
    <property type="entry name" value="Lipid/polyisoprenoid-binding, YceI-like"/>
    <property type="match status" value="1"/>
</dbReference>
<dbReference type="RefSeq" id="WP_113957969.1">
    <property type="nucleotide sequence ID" value="NZ_QNRR01000002.1"/>
</dbReference>
<feature type="signal peptide" evidence="1">
    <location>
        <begin position="1"/>
        <end position="23"/>
    </location>
</feature>
<proteinExistence type="predicted"/>
<dbReference type="OrthoDB" id="194287at2"/>
<dbReference type="InterPro" id="IPR036761">
    <property type="entry name" value="TTHA0802/YceI-like_sf"/>
</dbReference>
<evidence type="ECO:0000256" key="1">
    <source>
        <dbReference type="SAM" id="SignalP"/>
    </source>
</evidence>
<evidence type="ECO:0000313" key="3">
    <source>
        <dbReference type="EMBL" id="RBP46456.1"/>
    </source>
</evidence>
<dbReference type="SUPFAM" id="SSF101874">
    <property type="entry name" value="YceI-like"/>
    <property type="match status" value="1"/>
</dbReference>
<dbReference type="Proteomes" id="UP000253426">
    <property type="component" value="Unassembled WGS sequence"/>
</dbReference>
<protein>
    <submittedName>
        <fullName evidence="3">YceI-like domain-containing protein</fullName>
    </submittedName>
</protein>
<dbReference type="EMBL" id="QNRR01000002">
    <property type="protein sequence ID" value="RBP46456.1"/>
    <property type="molecule type" value="Genomic_DNA"/>
</dbReference>
<organism evidence="3 4">
    <name type="scientific">Roseimicrobium gellanilyticum</name>
    <dbReference type="NCBI Taxonomy" id="748857"/>
    <lineage>
        <taxon>Bacteria</taxon>
        <taxon>Pseudomonadati</taxon>
        <taxon>Verrucomicrobiota</taxon>
        <taxon>Verrucomicrobiia</taxon>
        <taxon>Verrucomicrobiales</taxon>
        <taxon>Verrucomicrobiaceae</taxon>
        <taxon>Roseimicrobium</taxon>
    </lineage>
</organism>
<gene>
    <name evidence="3" type="ORF">DES53_102847</name>
</gene>
<accession>A0A366HSH7</accession>
<feature type="chain" id="PRO_5016736854" evidence="1">
    <location>
        <begin position="24"/>
        <end position="196"/>
    </location>
</feature>